<sequence length="58" mass="6948">MSVKKSQLIANPKIYFLNKESLFILKLVEDIQQHLIAQYMKLNNQTLRVNKQLRQNDF</sequence>
<protein>
    <submittedName>
        <fullName evidence="1">Uncharacterized protein</fullName>
    </submittedName>
</protein>
<accession>W7XJ04</accession>
<gene>
    <name evidence="1" type="ORF">TTHERM_000449679</name>
</gene>
<dbReference type="KEGG" id="tet:TTHERM_000449679"/>
<dbReference type="EMBL" id="GG662738">
    <property type="protein sequence ID" value="EWS75076.1"/>
    <property type="molecule type" value="Genomic_DNA"/>
</dbReference>
<dbReference type="RefSeq" id="XP_012652389.1">
    <property type="nucleotide sequence ID" value="XM_012796935.1"/>
</dbReference>
<reference evidence="2" key="1">
    <citation type="journal article" date="2006" name="PLoS Biol.">
        <title>Macronuclear genome sequence of the ciliate Tetrahymena thermophila, a model eukaryote.</title>
        <authorList>
            <person name="Eisen J.A."/>
            <person name="Coyne R.S."/>
            <person name="Wu M."/>
            <person name="Wu D."/>
            <person name="Thiagarajan M."/>
            <person name="Wortman J.R."/>
            <person name="Badger J.H."/>
            <person name="Ren Q."/>
            <person name="Amedeo P."/>
            <person name="Jones K.M."/>
            <person name="Tallon L.J."/>
            <person name="Delcher A.L."/>
            <person name="Salzberg S.L."/>
            <person name="Silva J.C."/>
            <person name="Haas B.J."/>
            <person name="Majoros W.H."/>
            <person name="Farzad M."/>
            <person name="Carlton J.M."/>
            <person name="Smith R.K. Jr."/>
            <person name="Garg J."/>
            <person name="Pearlman R.E."/>
            <person name="Karrer K.M."/>
            <person name="Sun L."/>
            <person name="Manning G."/>
            <person name="Elde N.C."/>
            <person name="Turkewitz A.P."/>
            <person name="Asai D.J."/>
            <person name="Wilkes D.E."/>
            <person name="Wang Y."/>
            <person name="Cai H."/>
            <person name="Collins K."/>
            <person name="Stewart B.A."/>
            <person name="Lee S.R."/>
            <person name="Wilamowska K."/>
            <person name="Weinberg Z."/>
            <person name="Ruzzo W.L."/>
            <person name="Wloga D."/>
            <person name="Gaertig J."/>
            <person name="Frankel J."/>
            <person name="Tsao C.-C."/>
            <person name="Gorovsky M.A."/>
            <person name="Keeling P.J."/>
            <person name="Waller R.F."/>
            <person name="Patron N.J."/>
            <person name="Cherry J.M."/>
            <person name="Stover N.A."/>
            <person name="Krieger C.J."/>
            <person name="del Toro C."/>
            <person name="Ryder H.F."/>
            <person name="Williamson S.C."/>
            <person name="Barbeau R.A."/>
            <person name="Hamilton E.P."/>
            <person name="Orias E."/>
        </authorList>
    </citation>
    <scope>NUCLEOTIDE SEQUENCE [LARGE SCALE GENOMIC DNA]</scope>
    <source>
        <strain evidence="2">SB210</strain>
    </source>
</reference>
<evidence type="ECO:0000313" key="1">
    <source>
        <dbReference type="EMBL" id="EWS75076.1"/>
    </source>
</evidence>
<dbReference type="AlphaFoldDB" id="W7XJ04"/>
<evidence type="ECO:0000313" key="2">
    <source>
        <dbReference type="Proteomes" id="UP000009168"/>
    </source>
</evidence>
<dbReference type="Proteomes" id="UP000009168">
    <property type="component" value="Unassembled WGS sequence"/>
</dbReference>
<dbReference type="GeneID" id="24439043"/>
<organism evidence="1 2">
    <name type="scientific">Tetrahymena thermophila (strain SB210)</name>
    <dbReference type="NCBI Taxonomy" id="312017"/>
    <lineage>
        <taxon>Eukaryota</taxon>
        <taxon>Sar</taxon>
        <taxon>Alveolata</taxon>
        <taxon>Ciliophora</taxon>
        <taxon>Intramacronucleata</taxon>
        <taxon>Oligohymenophorea</taxon>
        <taxon>Hymenostomatida</taxon>
        <taxon>Tetrahymenina</taxon>
        <taxon>Tetrahymenidae</taxon>
        <taxon>Tetrahymena</taxon>
    </lineage>
</organism>
<keyword evidence="2" id="KW-1185">Reference proteome</keyword>
<dbReference type="InParanoid" id="W7XJ04"/>
<proteinExistence type="predicted"/>
<name>W7XJ04_TETTS</name>